<name>A0A3L6SX39_PANMI</name>
<dbReference type="EMBL" id="PQIB02000003">
    <property type="protein sequence ID" value="RLN28999.1"/>
    <property type="molecule type" value="Genomic_DNA"/>
</dbReference>
<organism evidence="1 2">
    <name type="scientific">Panicum miliaceum</name>
    <name type="common">Proso millet</name>
    <name type="synonym">Broomcorn millet</name>
    <dbReference type="NCBI Taxonomy" id="4540"/>
    <lineage>
        <taxon>Eukaryota</taxon>
        <taxon>Viridiplantae</taxon>
        <taxon>Streptophyta</taxon>
        <taxon>Embryophyta</taxon>
        <taxon>Tracheophyta</taxon>
        <taxon>Spermatophyta</taxon>
        <taxon>Magnoliopsida</taxon>
        <taxon>Liliopsida</taxon>
        <taxon>Poales</taxon>
        <taxon>Poaceae</taxon>
        <taxon>PACMAD clade</taxon>
        <taxon>Panicoideae</taxon>
        <taxon>Panicodae</taxon>
        <taxon>Paniceae</taxon>
        <taxon>Panicinae</taxon>
        <taxon>Panicum</taxon>
        <taxon>Panicum sect. Panicum</taxon>
    </lineage>
</organism>
<reference evidence="2" key="1">
    <citation type="journal article" date="2019" name="Nat. Commun.">
        <title>The genome of broomcorn millet.</title>
        <authorList>
            <person name="Zou C."/>
            <person name="Miki D."/>
            <person name="Li D."/>
            <person name="Tang Q."/>
            <person name="Xiao L."/>
            <person name="Rajput S."/>
            <person name="Deng P."/>
            <person name="Jia W."/>
            <person name="Huang R."/>
            <person name="Zhang M."/>
            <person name="Sun Y."/>
            <person name="Hu J."/>
            <person name="Fu X."/>
            <person name="Schnable P.S."/>
            <person name="Li F."/>
            <person name="Zhang H."/>
            <person name="Feng B."/>
            <person name="Zhu X."/>
            <person name="Liu R."/>
            <person name="Schnable J.C."/>
            <person name="Zhu J.-K."/>
            <person name="Zhang H."/>
        </authorList>
    </citation>
    <scope>NUCLEOTIDE SEQUENCE [LARGE SCALE GENOMIC DNA]</scope>
</reference>
<accession>A0A3L6SX39</accession>
<keyword evidence="2" id="KW-1185">Reference proteome</keyword>
<comment type="caution">
    <text evidence="1">The sequence shown here is derived from an EMBL/GenBank/DDBJ whole genome shotgun (WGS) entry which is preliminary data.</text>
</comment>
<evidence type="ECO:0000313" key="2">
    <source>
        <dbReference type="Proteomes" id="UP000275267"/>
    </source>
</evidence>
<sequence>MPVTGHSSFWECAFSPGYSGPSVMSSPIVISVAENLQKMPALAGRSYTGGFKWGRVYFPRPPIETRIKEKLQRIGLVYSILKI</sequence>
<dbReference type="Proteomes" id="UP000275267">
    <property type="component" value="Unassembled WGS sequence"/>
</dbReference>
<protein>
    <submittedName>
        <fullName evidence="1">Aldo-keto reductase family 4 member C10-like</fullName>
    </submittedName>
</protein>
<proteinExistence type="predicted"/>
<dbReference type="AlphaFoldDB" id="A0A3L6SX39"/>
<evidence type="ECO:0000313" key="1">
    <source>
        <dbReference type="EMBL" id="RLN28999.1"/>
    </source>
</evidence>
<gene>
    <name evidence="1" type="ORF">C2845_PM05G35650</name>
</gene>